<reference evidence="2 3" key="1">
    <citation type="submission" date="2022-12" db="EMBL/GenBank/DDBJ databases">
        <title>Assessment of beneficial effects and identification of host adaptation-associated genes of Ligilactobacillus salivarius isolated from Meles meles.</title>
        <authorList>
            <person name="Wang Y."/>
        </authorList>
    </citation>
    <scope>NUCLEOTIDE SEQUENCE [LARGE SCALE GENOMIC DNA]</scope>
    <source>
        <strain evidence="2 3">S35</strain>
        <plasmid evidence="2 3">unnamed1</plasmid>
    </source>
</reference>
<dbReference type="Gene3D" id="3.40.30.10">
    <property type="entry name" value="Glutaredoxin"/>
    <property type="match status" value="1"/>
</dbReference>
<dbReference type="PANTHER" id="PTHR13887">
    <property type="entry name" value="GLUTATHIONE S-TRANSFERASE KAPPA"/>
    <property type="match status" value="1"/>
</dbReference>
<evidence type="ECO:0000313" key="3">
    <source>
        <dbReference type="Proteomes" id="UP001224533"/>
    </source>
</evidence>
<name>A0ABD7YZB3_9LACO</name>
<evidence type="ECO:0000313" key="2">
    <source>
        <dbReference type="EMBL" id="WHS18688.1"/>
    </source>
</evidence>
<dbReference type="InterPro" id="IPR036249">
    <property type="entry name" value="Thioredoxin-like_sf"/>
</dbReference>
<geneLocation type="plasmid" evidence="2 3">
    <name>unnamed1</name>
</geneLocation>
<dbReference type="AlphaFoldDB" id="A0ABD7YZB3"/>
<accession>A0ABD7YZB3</accession>
<organism evidence="2 3">
    <name type="scientific">Ligilactobacillus salivarius</name>
    <dbReference type="NCBI Taxonomy" id="1624"/>
    <lineage>
        <taxon>Bacteria</taxon>
        <taxon>Bacillati</taxon>
        <taxon>Bacillota</taxon>
        <taxon>Bacilli</taxon>
        <taxon>Lactobacillales</taxon>
        <taxon>Lactobacillaceae</taxon>
        <taxon>Ligilactobacillus</taxon>
    </lineage>
</organism>
<feature type="domain" description="DSBA-like thioredoxin" evidence="1">
    <location>
        <begin position="3"/>
        <end position="206"/>
    </location>
</feature>
<dbReference type="Proteomes" id="UP001224533">
    <property type="component" value="Plasmid unnamed1"/>
</dbReference>
<gene>
    <name evidence="2" type="ORF">O2U02_09565</name>
</gene>
<dbReference type="PANTHER" id="PTHR13887:SF41">
    <property type="entry name" value="THIOREDOXIN SUPERFAMILY PROTEIN"/>
    <property type="match status" value="1"/>
</dbReference>
<proteinExistence type="predicted"/>
<dbReference type="Pfam" id="PF01323">
    <property type="entry name" value="DSBA"/>
    <property type="match status" value="1"/>
</dbReference>
<sequence length="213" mass="24155">MEIKYWSDIACPFCYIAANRIKKALKEVNENVELELKSFQLDPGAPKETEESYMNHFTHGNDALVDQAKQQMEYIANMAHEDGLEMDINSVVPTNTMDAHRLIKLAHDTYSYDVEEKLINRLYKVYFVDGTSIADRKILSEAATEAGMKVDDINKVLDTDKYQDEVLSDLTEARQLGVQGAPFFVINNKYAISGAQPYSVFVNALKQIQSEEV</sequence>
<dbReference type="SUPFAM" id="SSF52833">
    <property type="entry name" value="Thioredoxin-like"/>
    <property type="match status" value="1"/>
</dbReference>
<protein>
    <submittedName>
        <fullName evidence="2">DsbA family oxidoreductase</fullName>
    </submittedName>
</protein>
<dbReference type="InterPro" id="IPR001853">
    <property type="entry name" value="DSBA-like_thioredoxin_dom"/>
</dbReference>
<dbReference type="EMBL" id="CP114510">
    <property type="protein sequence ID" value="WHS18688.1"/>
    <property type="molecule type" value="Genomic_DNA"/>
</dbReference>
<keyword evidence="2" id="KW-0614">Plasmid</keyword>
<evidence type="ECO:0000259" key="1">
    <source>
        <dbReference type="Pfam" id="PF01323"/>
    </source>
</evidence>
<dbReference type="CDD" id="cd03024">
    <property type="entry name" value="DsbA_FrnE"/>
    <property type="match status" value="1"/>
</dbReference>
<dbReference type="RefSeq" id="WP_283475021.1">
    <property type="nucleotide sequence ID" value="NZ_CP114502.1"/>
</dbReference>